<organism evidence="2">
    <name type="scientific">marine sediment metagenome</name>
    <dbReference type="NCBI Taxonomy" id="412755"/>
    <lineage>
        <taxon>unclassified sequences</taxon>
        <taxon>metagenomes</taxon>
        <taxon>ecological metagenomes</taxon>
    </lineage>
</organism>
<dbReference type="CDD" id="cd04496">
    <property type="entry name" value="SSB_OBF"/>
    <property type="match status" value="1"/>
</dbReference>
<keyword evidence="1" id="KW-0238">DNA-binding</keyword>
<dbReference type="Pfam" id="PF00436">
    <property type="entry name" value="SSB"/>
    <property type="match status" value="1"/>
</dbReference>
<reference evidence="2" key="1">
    <citation type="journal article" date="2015" name="Nature">
        <title>Complex archaea that bridge the gap between prokaryotes and eukaryotes.</title>
        <authorList>
            <person name="Spang A."/>
            <person name="Saw J.H."/>
            <person name="Jorgensen S.L."/>
            <person name="Zaremba-Niedzwiedzka K."/>
            <person name="Martijn J."/>
            <person name="Lind A.E."/>
            <person name="van Eijk R."/>
            <person name="Schleper C."/>
            <person name="Guy L."/>
            <person name="Ettema T.J."/>
        </authorList>
    </citation>
    <scope>NUCLEOTIDE SEQUENCE</scope>
</reference>
<sequence length="125" mass="13700">MPEHELTISEKGIIGHVGKEPENKTTQSGKEMAVFSIGVYAGKNRDTDEAQTVWFNVICMGDAFVLASKFHKGQKVAVLGNLNLNKWTNRDGDVREDMGIWATDIVAVGDDQSNPLGDDNGMDDF</sequence>
<dbReference type="InterPro" id="IPR000424">
    <property type="entry name" value="Primosome_PriB/ssb"/>
</dbReference>
<dbReference type="SUPFAM" id="SSF50249">
    <property type="entry name" value="Nucleic acid-binding proteins"/>
    <property type="match status" value="1"/>
</dbReference>
<evidence type="ECO:0008006" key="3">
    <source>
        <dbReference type="Google" id="ProtNLM"/>
    </source>
</evidence>
<dbReference type="AlphaFoldDB" id="A0A0F9ENP5"/>
<dbReference type="InterPro" id="IPR011344">
    <property type="entry name" value="ssDNA-bd"/>
</dbReference>
<dbReference type="GO" id="GO:0009295">
    <property type="term" value="C:nucleoid"/>
    <property type="evidence" value="ECO:0007669"/>
    <property type="project" value="TreeGrafter"/>
</dbReference>
<dbReference type="PANTHER" id="PTHR10302:SF0">
    <property type="entry name" value="SINGLE-STRANDED DNA-BINDING PROTEIN, MITOCHONDRIAL"/>
    <property type="match status" value="1"/>
</dbReference>
<proteinExistence type="predicted"/>
<evidence type="ECO:0000313" key="2">
    <source>
        <dbReference type="EMBL" id="KKL46535.1"/>
    </source>
</evidence>
<dbReference type="PROSITE" id="PS50935">
    <property type="entry name" value="SSB"/>
    <property type="match status" value="1"/>
</dbReference>
<dbReference type="EMBL" id="LAZR01033995">
    <property type="protein sequence ID" value="KKL46535.1"/>
    <property type="molecule type" value="Genomic_DNA"/>
</dbReference>
<dbReference type="InterPro" id="IPR012340">
    <property type="entry name" value="NA-bd_OB-fold"/>
</dbReference>
<comment type="caution">
    <text evidence="2">The sequence shown here is derived from an EMBL/GenBank/DDBJ whole genome shotgun (WGS) entry which is preliminary data.</text>
</comment>
<dbReference type="GO" id="GO:0003697">
    <property type="term" value="F:single-stranded DNA binding"/>
    <property type="evidence" value="ECO:0007669"/>
    <property type="project" value="InterPro"/>
</dbReference>
<accession>A0A0F9ENP5</accession>
<evidence type="ECO:0000256" key="1">
    <source>
        <dbReference type="ARBA" id="ARBA00023125"/>
    </source>
</evidence>
<dbReference type="PANTHER" id="PTHR10302">
    <property type="entry name" value="SINGLE-STRANDED DNA-BINDING PROTEIN"/>
    <property type="match status" value="1"/>
</dbReference>
<name>A0A0F9ENP5_9ZZZZ</name>
<gene>
    <name evidence="2" type="ORF">LCGC14_2344590</name>
</gene>
<dbReference type="GO" id="GO:0006260">
    <property type="term" value="P:DNA replication"/>
    <property type="evidence" value="ECO:0007669"/>
    <property type="project" value="InterPro"/>
</dbReference>
<dbReference type="Gene3D" id="2.40.50.140">
    <property type="entry name" value="Nucleic acid-binding proteins"/>
    <property type="match status" value="1"/>
</dbReference>
<protein>
    <recommendedName>
        <fullName evidence="3">Single-stranded DNA-binding protein</fullName>
    </recommendedName>
</protein>